<gene>
    <name evidence="1" type="ORF">SHM_26670</name>
</gene>
<keyword evidence="2" id="KW-1185">Reference proteome</keyword>
<evidence type="ECO:0000313" key="2">
    <source>
        <dbReference type="Proteomes" id="UP001163387"/>
    </source>
</evidence>
<protein>
    <submittedName>
        <fullName evidence="1">Uncharacterized protein</fullName>
    </submittedName>
</protein>
<name>A0ABM8BYP7_9MOLU</name>
<dbReference type="EMBL" id="AP026933">
    <property type="protein sequence ID" value="BDT05021.1"/>
    <property type="molecule type" value="Genomic_DNA"/>
</dbReference>
<dbReference type="RefSeq" id="WP_281748605.1">
    <property type="nucleotide sequence ID" value="NZ_AP026933.1"/>
</dbReference>
<dbReference type="Proteomes" id="UP001163387">
    <property type="component" value="Chromosome"/>
</dbReference>
<accession>A0ABM8BYP7</accession>
<proteinExistence type="predicted"/>
<reference evidence="1 2" key="1">
    <citation type="journal article" date="2022" name="Front. Microbiol.">
        <title>Male-killing mechanisms vary between Spiroplasma species.</title>
        <authorList>
            <person name="Arai H."/>
            <person name="Inoue M."/>
            <person name="Kageyama D."/>
        </authorList>
    </citation>
    <scope>NUCLEOTIDE SEQUENCE [LARGE SCALE GENOMIC DNA]</scope>
    <source>
        <strain evidence="2">sHm</strain>
    </source>
</reference>
<sequence length="162" mass="19091">MKYFNPSFLFKLWILIIPLFHNEKQKVQSMPIKSLNNLQQLPINLKQAEIFNHKHRHKKRNINSNLKNSTFFNGTCTNKGTTFVKLIKVDFMHGVEEPWTNNKGVAILPYVLKDNEYYYLLVKENNPLFKNKQISEYSTITGGVEKKDLNTTVINEMKEERN</sequence>
<organism evidence="1 2">
    <name type="scientific">Spiroplasma ixodetis</name>
    <dbReference type="NCBI Taxonomy" id="2141"/>
    <lineage>
        <taxon>Bacteria</taxon>
        <taxon>Bacillati</taxon>
        <taxon>Mycoplasmatota</taxon>
        <taxon>Mollicutes</taxon>
        <taxon>Entomoplasmatales</taxon>
        <taxon>Spiroplasmataceae</taxon>
        <taxon>Spiroplasma</taxon>
    </lineage>
</organism>
<evidence type="ECO:0000313" key="1">
    <source>
        <dbReference type="EMBL" id="BDT05021.1"/>
    </source>
</evidence>